<evidence type="ECO:0000256" key="2">
    <source>
        <dbReference type="ARBA" id="ARBA00023125"/>
    </source>
</evidence>
<dbReference type="HOGENOM" id="CLU_097806_3_5_9"/>
<evidence type="ECO:0000313" key="5">
    <source>
        <dbReference type="EMBL" id="ABW18658.1"/>
    </source>
</evidence>
<evidence type="ECO:0000256" key="1">
    <source>
        <dbReference type="ARBA" id="ARBA00023015"/>
    </source>
</evidence>
<dbReference type="GO" id="GO:0003700">
    <property type="term" value="F:DNA-binding transcription factor activity"/>
    <property type="evidence" value="ECO:0007669"/>
    <property type="project" value="InterPro"/>
</dbReference>
<dbReference type="GO" id="GO:0003677">
    <property type="term" value="F:DNA binding"/>
    <property type="evidence" value="ECO:0007669"/>
    <property type="project" value="UniProtKB-KW"/>
</dbReference>
<dbReference type="InterPro" id="IPR018334">
    <property type="entry name" value="ArsR_HTH"/>
</dbReference>
<accession>A8MGW4</accession>
<dbReference type="Proteomes" id="UP000000269">
    <property type="component" value="Chromosome"/>
</dbReference>
<keyword evidence="2" id="KW-0238">DNA-binding</keyword>
<dbReference type="Gene3D" id="1.10.10.10">
    <property type="entry name" value="Winged helix-like DNA-binding domain superfamily/Winged helix DNA-binding domain"/>
    <property type="match status" value="1"/>
</dbReference>
<dbReference type="Pfam" id="PF01022">
    <property type="entry name" value="HTH_5"/>
    <property type="match status" value="1"/>
</dbReference>
<keyword evidence="3" id="KW-0804">Transcription</keyword>
<dbReference type="PROSITE" id="PS50987">
    <property type="entry name" value="HTH_ARSR_2"/>
    <property type="match status" value="1"/>
</dbReference>
<dbReference type="AlphaFoldDB" id="A8MGW4"/>
<dbReference type="SMART" id="SM00418">
    <property type="entry name" value="HTH_ARSR"/>
    <property type="match status" value="1"/>
</dbReference>
<sequence length="123" mass="14196">MILMYTSEKVILIEDKIEIFKALSDKNRLLILDMISCGELCACDIMDVLNLTQPTISHHMKVLQKCELVDARKEGKWVFYSINMERVDELQGFIKQLTSTKENCICKGHINDCSKVDCHLSER</sequence>
<dbReference type="KEGG" id="aoe:Clos_1112"/>
<dbReference type="InterPro" id="IPR036388">
    <property type="entry name" value="WH-like_DNA-bd_sf"/>
</dbReference>
<dbReference type="PANTHER" id="PTHR33154:SF18">
    <property type="entry name" value="ARSENICAL RESISTANCE OPERON REPRESSOR"/>
    <property type="match status" value="1"/>
</dbReference>
<keyword evidence="6" id="KW-1185">Reference proteome</keyword>
<evidence type="ECO:0000259" key="4">
    <source>
        <dbReference type="PROSITE" id="PS50987"/>
    </source>
</evidence>
<dbReference type="STRING" id="350688.Clos_1112"/>
<dbReference type="EMBL" id="CP000853">
    <property type="protein sequence ID" value="ABW18658.1"/>
    <property type="molecule type" value="Genomic_DNA"/>
</dbReference>
<feature type="domain" description="HTH arsR-type" evidence="4">
    <location>
        <begin position="8"/>
        <end position="102"/>
    </location>
</feature>
<dbReference type="SUPFAM" id="SSF46785">
    <property type="entry name" value="Winged helix' DNA-binding domain"/>
    <property type="match status" value="1"/>
</dbReference>
<reference evidence="6" key="1">
    <citation type="submission" date="2007-10" db="EMBL/GenBank/DDBJ databases">
        <title>Complete genome of Alkaliphilus oremlandii OhILAs.</title>
        <authorList>
            <person name="Copeland A."/>
            <person name="Lucas S."/>
            <person name="Lapidus A."/>
            <person name="Barry K."/>
            <person name="Detter J.C."/>
            <person name="Glavina del Rio T."/>
            <person name="Hammon N."/>
            <person name="Israni S."/>
            <person name="Dalin E."/>
            <person name="Tice H."/>
            <person name="Pitluck S."/>
            <person name="Chain P."/>
            <person name="Malfatti S."/>
            <person name="Shin M."/>
            <person name="Vergez L."/>
            <person name="Schmutz J."/>
            <person name="Larimer F."/>
            <person name="Land M."/>
            <person name="Hauser L."/>
            <person name="Kyrpides N."/>
            <person name="Mikhailova N."/>
            <person name="Stolz J.F."/>
            <person name="Dawson A."/>
            <person name="Fisher E."/>
            <person name="Crable B."/>
            <person name="Perera E."/>
            <person name="Lisak J."/>
            <person name="Ranganathan M."/>
            <person name="Basu P."/>
            <person name="Richardson P."/>
        </authorList>
    </citation>
    <scope>NUCLEOTIDE SEQUENCE [LARGE SCALE GENOMIC DNA]</scope>
    <source>
        <strain evidence="6">OhILAs</strain>
    </source>
</reference>
<dbReference type="PANTHER" id="PTHR33154">
    <property type="entry name" value="TRANSCRIPTIONAL REGULATOR, ARSR FAMILY"/>
    <property type="match status" value="1"/>
</dbReference>
<protein>
    <submittedName>
        <fullName evidence="5">Transcriptional regulator, ArsR family</fullName>
    </submittedName>
</protein>
<dbReference type="CDD" id="cd00090">
    <property type="entry name" value="HTH_ARSR"/>
    <property type="match status" value="1"/>
</dbReference>
<dbReference type="NCBIfam" id="NF033788">
    <property type="entry name" value="HTH_metalloreg"/>
    <property type="match status" value="1"/>
</dbReference>
<dbReference type="PRINTS" id="PR00778">
    <property type="entry name" value="HTHARSR"/>
</dbReference>
<dbReference type="PROSITE" id="PS00846">
    <property type="entry name" value="HTH_ARSR_1"/>
    <property type="match status" value="1"/>
</dbReference>
<name>A8MGW4_ALKOO</name>
<proteinExistence type="predicted"/>
<evidence type="ECO:0000313" key="6">
    <source>
        <dbReference type="Proteomes" id="UP000000269"/>
    </source>
</evidence>
<dbReference type="InterPro" id="IPR011991">
    <property type="entry name" value="ArsR-like_HTH"/>
</dbReference>
<dbReference type="InterPro" id="IPR001845">
    <property type="entry name" value="HTH_ArsR_DNA-bd_dom"/>
</dbReference>
<gene>
    <name evidence="5" type="ordered locus">Clos_1112</name>
</gene>
<organism evidence="5 6">
    <name type="scientific">Alkaliphilus oremlandii (strain OhILAs)</name>
    <name type="common">Clostridium oremlandii (strain OhILAs)</name>
    <dbReference type="NCBI Taxonomy" id="350688"/>
    <lineage>
        <taxon>Bacteria</taxon>
        <taxon>Bacillati</taxon>
        <taxon>Bacillota</taxon>
        <taxon>Clostridia</taxon>
        <taxon>Peptostreptococcales</taxon>
        <taxon>Natronincolaceae</taxon>
        <taxon>Alkaliphilus</taxon>
    </lineage>
</organism>
<dbReference type="eggNOG" id="COG0640">
    <property type="taxonomic scope" value="Bacteria"/>
</dbReference>
<dbReference type="InterPro" id="IPR051081">
    <property type="entry name" value="HTH_MetalResp_TranReg"/>
</dbReference>
<evidence type="ECO:0000256" key="3">
    <source>
        <dbReference type="ARBA" id="ARBA00023163"/>
    </source>
</evidence>
<dbReference type="InterPro" id="IPR036390">
    <property type="entry name" value="WH_DNA-bd_sf"/>
</dbReference>
<keyword evidence="1" id="KW-0805">Transcription regulation</keyword>